<organism evidence="2">
    <name type="scientific">Myoviridae sp. ct8iP21</name>
    <dbReference type="NCBI Taxonomy" id="2825041"/>
    <lineage>
        <taxon>Viruses</taxon>
        <taxon>Duplodnaviria</taxon>
        <taxon>Heunggongvirae</taxon>
        <taxon>Uroviricota</taxon>
        <taxon>Caudoviricetes</taxon>
    </lineage>
</organism>
<proteinExistence type="predicted"/>
<feature type="region of interest" description="Disordered" evidence="1">
    <location>
        <begin position="16"/>
        <end position="71"/>
    </location>
</feature>
<reference evidence="2" key="1">
    <citation type="journal article" date="2021" name="Proc. Natl. Acad. Sci. U.S.A.">
        <title>A Catalog of Tens of Thousands of Viruses from Human Metagenomes Reveals Hidden Associations with Chronic Diseases.</title>
        <authorList>
            <person name="Tisza M.J."/>
            <person name="Buck C.B."/>
        </authorList>
    </citation>
    <scope>NUCLEOTIDE SEQUENCE</scope>
    <source>
        <strain evidence="2">Ct8iP21</strain>
    </source>
</reference>
<evidence type="ECO:0000313" key="2">
    <source>
        <dbReference type="EMBL" id="DAG01482.1"/>
    </source>
</evidence>
<dbReference type="EMBL" id="BK016193">
    <property type="protein sequence ID" value="DAG01482.1"/>
    <property type="molecule type" value="Genomic_DNA"/>
</dbReference>
<sequence>MSFIKSIFNLQFFAEGAPAGGEGTGEGTVVAAQEPEIKYGKQVTEGTEEEEVEEPEESEEPKEPKGHKPTFDELIKGEYKEDFSNKMQEIVQRRIRNSKDVEEKFTTLAPALSVLAEKYGVEDATDISALTDAIVNDDALYEAEAVERGVDIPTLKHIKSIESQNKVLAETMQQREKDMQNAEAWQNILAQAEEVKETYPEFDIDSEMANENFGHLIAVGIPVKDAYEVVHLNEIQARAGSIIAQKTANKVANSVKANKKRTVEGTTTGQAVQVKQDPESWTEEERDKIYQRVMNGEKIYL</sequence>
<evidence type="ECO:0000256" key="1">
    <source>
        <dbReference type="SAM" id="MobiDB-lite"/>
    </source>
</evidence>
<protein>
    <submittedName>
        <fullName evidence="2">Uncharacterized protein</fullName>
    </submittedName>
</protein>
<name>A0A8S5V400_9CAUD</name>
<feature type="compositionally biased region" description="Basic and acidic residues" evidence="1">
    <location>
        <begin position="61"/>
        <end position="71"/>
    </location>
</feature>
<accession>A0A8S5V400</accession>
<feature type="compositionally biased region" description="Acidic residues" evidence="1">
    <location>
        <begin position="46"/>
        <end position="60"/>
    </location>
</feature>